<evidence type="ECO:0000313" key="2">
    <source>
        <dbReference type="EMBL" id="GAL82999.1"/>
    </source>
</evidence>
<dbReference type="Proteomes" id="UP000030185">
    <property type="component" value="Unassembled WGS sequence"/>
</dbReference>
<dbReference type="InterPro" id="IPR016181">
    <property type="entry name" value="Acyl_CoA_acyltransferase"/>
</dbReference>
<dbReference type="AlphaFoldDB" id="A0A098L9F2"/>
<name>A0A098L9F2_9BACT</name>
<evidence type="ECO:0000313" key="3">
    <source>
        <dbReference type="Proteomes" id="UP000030185"/>
    </source>
</evidence>
<dbReference type="InterPro" id="IPR038740">
    <property type="entry name" value="BioF2-like_GNAT_dom"/>
</dbReference>
<evidence type="ECO:0000259" key="1">
    <source>
        <dbReference type="Pfam" id="PF13480"/>
    </source>
</evidence>
<reference evidence="2 3" key="1">
    <citation type="submission" date="2014-09" db="EMBL/GenBank/DDBJ databases">
        <title>Sporocytophaga myxococcoides PG-01 genome sequencing.</title>
        <authorList>
            <person name="Liu L."/>
            <person name="Gao P.J."/>
            <person name="Chen G.J."/>
            <person name="Wang L.S."/>
        </authorList>
    </citation>
    <scope>NUCLEOTIDE SEQUENCE [LARGE SCALE GENOMIC DNA]</scope>
    <source>
        <strain evidence="2 3">PG-01</strain>
    </source>
</reference>
<proteinExistence type="predicted"/>
<gene>
    <name evidence="2" type="ORF">MYP_225</name>
</gene>
<dbReference type="Gene3D" id="3.40.630.30">
    <property type="match status" value="1"/>
</dbReference>
<sequence length="309" mass="35871">MLFKDDSTFSIQNSFKGFLFNSVEQIHFQSAGNPFYSFILFEEKASVARLRMTLFIRNSEAYSPLRSPFGSLEFDENTNIQDINYFFKELDKWLVSRKIEKVFIVSYPYCYNQKHSEMVTHCFLKNGYFISEYDMNFHLQISSDNFEKKLDPAARRRYAKFKDKFQFSIEESPDIETIFSLIKENREIKGNPVSITPEVLGNLYYSFKENFKSFLLKDGETLIGSAFGVRVSENVLYYYLAADSYGYKKYSPSTIMIGQIYNYCLQAGISIFDLGIATSKSVPNFGLIKFKQNMGGIVSLKLSFEKILN</sequence>
<comment type="caution">
    <text evidence="2">The sequence shown here is derived from an EMBL/GenBank/DDBJ whole genome shotgun (WGS) entry which is preliminary data.</text>
</comment>
<organism evidence="2 3">
    <name type="scientific">Sporocytophaga myxococcoides</name>
    <dbReference type="NCBI Taxonomy" id="153721"/>
    <lineage>
        <taxon>Bacteria</taxon>
        <taxon>Pseudomonadati</taxon>
        <taxon>Bacteroidota</taxon>
        <taxon>Cytophagia</taxon>
        <taxon>Cytophagales</taxon>
        <taxon>Cytophagaceae</taxon>
        <taxon>Sporocytophaga</taxon>
    </lineage>
</organism>
<protein>
    <recommendedName>
        <fullName evidence="1">BioF2-like acetyltransferase domain-containing protein</fullName>
    </recommendedName>
</protein>
<dbReference type="SUPFAM" id="SSF55729">
    <property type="entry name" value="Acyl-CoA N-acyltransferases (Nat)"/>
    <property type="match status" value="1"/>
</dbReference>
<feature type="domain" description="BioF2-like acetyltransferase" evidence="1">
    <location>
        <begin position="155"/>
        <end position="277"/>
    </location>
</feature>
<dbReference type="EMBL" id="BBLT01000001">
    <property type="protein sequence ID" value="GAL82999.1"/>
    <property type="molecule type" value="Genomic_DNA"/>
</dbReference>
<dbReference type="STRING" id="153721.MYP_225"/>
<keyword evidence="3" id="KW-1185">Reference proteome</keyword>
<accession>A0A098L9F2</accession>
<dbReference type="Pfam" id="PF13480">
    <property type="entry name" value="Acetyltransf_6"/>
    <property type="match status" value="1"/>
</dbReference>
<dbReference type="eggNOG" id="COG5653">
    <property type="taxonomic scope" value="Bacteria"/>
</dbReference>